<reference evidence="1" key="1">
    <citation type="submission" date="2021-02" db="EMBL/GenBank/DDBJ databases">
        <authorList>
            <consortium name="DOE Joint Genome Institute"/>
            <person name="Ahrendt S."/>
            <person name="Looney B.P."/>
            <person name="Miyauchi S."/>
            <person name="Morin E."/>
            <person name="Drula E."/>
            <person name="Courty P.E."/>
            <person name="Chicoki N."/>
            <person name="Fauchery L."/>
            <person name="Kohler A."/>
            <person name="Kuo A."/>
            <person name="Labutti K."/>
            <person name="Pangilinan J."/>
            <person name="Lipzen A."/>
            <person name="Riley R."/>
            <person name="Andreopoulos W."/>
            <person name="He G."/>
            <person name="Johnson J."/>
            <person name="Barry K.W."/>
            <person name="Grigoriev I.V."/>
            <person name="Nagy L."/>
            <person name="Hibbett D."/>
            <person name="Henrissat B."/>
            <person name="Matheny P.B."/>
            <person name="Labbe J."/>
            <person name="Martin F."/>
        </authorList>
    </citation>
    <scope>NUCLEOTIDE SEQUENCE</scope>
    <source>
        <strain evidence="1">FP105234-sp</strain>
    </source>
</reference>
<reference evidence="1" key="2">
    <citation type="journal article" date="2022" name="New Phytol.">
        <title>Evolutionary transition to the ectomycorrhizal habit in the genomes of a hyperdiverse lineage of mushroom-forming fungi.</title>
        <authorList>
            <person name="Looney B."/>
            <person name="Miyauchi S."/>
            <person name="Morin E."/>
            <person name="Drula E."/>
            <person name="Courty P.E."/>
            <person name="Kohler A."/>
            <person name="Kuo A."/>
            <person name="LaButti K."/>
            <person name="Pangilinan J."/>
            <person name="Lipzen A."/>
            <person name="Riley R."/>
            <person name="Andreopoulos W."/>
            <person name="He G."/>
            <person name="Johnson J."/>
            <person name="Nolan M."/>
            <person name="Tritt A."/>
            <person name="Barry K.W."/>
            <person name="Grigoriev I.V."/>
            <person name="Nagy L.G."/>
            <person name="Hibbett D."/>
            <person name="Henrissat B."/>
            <person name="Matheny P.B."/>
            <person name="Labbe J."/>
            <person name="Martin F.M."/>
        </authorList>
    </citation>
    <scope>NUCLEOTIDE SEQUENCE</scope>
    <source>
        <strain evidence="1">FP105234-sp</strain>
    </source>
</reference>
<sequence length="1016" mass="110588">MSSEFIHSARSQIRDTISRLQSQIDLDALLPLLAGPLDSLGLLPPQFGRYNTSPIPPDSFNTRRHLPPLQRALLEHIIPTWEPTLSESNLLLLVEQYFVPDAFSYAIPSAGEVALHAYSTVLSLPLTAYSIKLLSRLSQSYPIDRLYSTIFSNASRNLPPGHTILAWEDAVKSVVAVPAKVANAHAGRGDLPPALEQVAYFENLSLRSEVLIASLASDHTKESTAALSVLFTKLVNVGAFPHAPPTSAAQPSFFQSALPAIRTRLNQPGSKTYSAFWSEVLTSIPSSLTLRSVVTSLLGHLSAPDPGIDPSPRARGLVKREALLLIGVAGRLDAAKADMWETLIGIILGRDWTGGYARIFACWAAGATKGSADVEALSTLLVKVLDRWTSGDHIKHSLLSKHHYVTILLLMIVSYLPSKSRALQDLAFSSPFISCIGTYIGHLDPSVRRCGMLVAEEIARRTGKKLDFKDWDGDDGDKPWARGVRKLTAEKDADADALEDEEMPVPELMIEDILNDDIIEAPAVPLVLPVGYDSDDSLTGYASQSSSRSQSPTPSELDEIEKDPTLRVGRDKIARPVYLAQLGEMIRSTSGLKSEQESQTAEKMEIALNVAEELIRRKRGYGTELEENAVNLAYGLIGLQDNYDLDGFDVKRQAALNALVACAPRKAAPAIAEEFFKNQYSADQRYVILNALALSARELAGLPLPSTAAIQPLTGARIMFPSKRLPGSLHERYLTAGATDQVQGLLQGITQMTIENTRDANTDRAPGLVRERQLRVRQPAKVTEVKQPSAAQVLEQIRMAQSASGTTTFTEVAVECFLYPLMNRFWLFLRDEQTREERTAHKDPVHRYRGAGTGLILNPLVLSHFLATLGVLVHAARNAPAWLAVVAPDALELAVTLGTRPISHTPDDDDDDNGGATQSAQDKEARVLSTALELALVVLDTALELDGGRSLGLEHTALLLATGEWAQEVFDRLEKGILVKGGGGSEARLSKAAAGVVIKVDELAQKWRRSMIDVVQ</sequence>
<accession>A0ACB8RXK0</accession>
<name>A0ACB8RXK0_9AGAM</name>
<evidence type="ECO:0000313" key="1">
    <source>
        <dbReference type="EMBL" id="KAI0048561.1"/>
    </source>
</evidence>
<organism evidence="1 2">
    <name type="scientific">Auriscalpium vulgare</name>
    <dbReference type="NCBI Taxonomy" id="40419"/>
    <lineage>
        <taxon>Eukaryota</taxon>
        <taxon>Fungi</taxon>
        <taxon>Dikarya</taxon>
        <taxon>Basidiomycota</taxon>
        <taxon>Agaricomycotina</taxon>
        <taxon>Agaricomycetes</taxon>
        <taxon>Russulales</taxon>
        <taxon>Auriscalpiaceae</taxon>
        <taxon>Auriscalpium</taxon>
    </lineage>
</organism>
<comment type="caution">
    <text evidence="1">The sequence shown here is derived from an EMBL/GenBank/DDBJ whole genome shotgun (WGS) entry which is preliminary data.</text>
</comment>
<protein>
    <submittedName>
        <fullName evidence="1">Uncharacterized protein</fullName>
    </submittedName>
</protein>
<dbReference type="Proteomes" id="UP000814033">
    <property type="component" value="Unassembled WGS sequence"/>
</dbReference>
<evidence type="ECO:0000313" key="2">
    <source>
        <dbReference type="Proteomes" id="UP000814033"/>
    </source>
</evidence>
<keyword evidence="2" id="KW-1185">Reference proteome</keyword>
<proteinExistence type="predicted"/>
<gene>
    <name evidence="1" type="ORF">FA95DRAFT_1034938</name>
</gene>
<dbReference type="EMBL" id="MU275885">
    <property type="protein sequence ID" value="KAI0048561.1"/>
    <property type="molecule type" value="Genomic_DNA"/>
</dbReference>